<dbReference type="PANTHER" id="PTHR46082">
    <property type="entry name" value="ATP/GTP-BINDING PROTEIN-RELATED"/>
    <property type="match status" value="1"/>
</dbReference>
<gene>
    <name evidence="3" type="ORF">G7Z17_g2358</name>
</gene>
<proteinExistence type="predicted"/>
<dbReference type="Proteomes" id="UP000722485">
    <property type="component" value="Unassembled WGS sequence"/>
</dbReference>
<accession>A0A9P5HKZ7</accession>
<dbReference type="Gene3D" id="3.40.50.300">
    <property type="entry name" value="P-loop containing nucleotide triphosphate hydrolases"/>
    <property type="match status" value="1"/>
</dbReference>
<dbReference type="SMART" id="SM00028">
    <property type="entry name" value="TPR"/>
    <property type="match status" value="8"/>
</dbReference>
<dbReference type="Pfam" id="PF00931">
    <property type="entry name" value="NB-ARC"/>
    <property type="match status" value="1"/>
</dbReference>
<protein>
    <recommendedName>
        <fullName evidence="2">NB-ARC domain-containing protein</fullName>
    </recommendedName>
</protein>
<dbReference type="InterPro" id="IPR019734">
    <property type="entry name" value="TPR_rpt"/>
</dbReference>
<dbReference type="InterPro" id="IPR011990">
    <property type="entry name" value="TPR-like_helical_dom_sf"/>
</dbReference>
<dbReference type="PANTHER" id="PTHR46082:SF11">
    <property type="entry name" value="AAA+ ATPASE DOMAIN-CONTAINING PROTEIN-RELATED"/>
    <property type="match status" value="1"/>
</dbReference>
<dbReference type="EMBL" id="JAANBB010000023">
    <property type="protein sequence ID" value="KAF7555193.1"/>
    <property type="molecule type" value="Genomic_DNA"/>
</dbReference>
<sequence length="1155" mass="129741">MGHSSEDADLVTTTSTANPADVSTPRQHKPFSTLPFPPDPTFVDRPEILDWLHARCAQPAARVALVGPGGIGKSQLAIQYARKTLEQSPDKSVFWVPASNRGRFEEAYHFLAGRLQLPGRKDFTKVLSSVTKWLSNDESGSWVMILDDVDDGDIFLTTQQLAEFIPQSPSGSIILTSRNVNAAGGLVDGRKNIFNVPAMESNESCKILKEKLGDKYDDEAATELASTLQHIPLALAQAAAFINQQEPPISISTYKEEFQSHDKNSNALYLDANHLCRAPISVATTLQITFEQIRRERPSAADLLVFMSFCNPQGIHKSVLQAYTLRGEDTTDDPNEDHKDDLDDDLGYQGKREEAVQICRQAVESSKRVLGACDTDTMAMTSVLASLLHDQNRLEEAEKTYRQVWEAREKVSGSFHRDTLSTISVLALVLYHQGKYKGAEQLYRHAYEAMETYLGKDDRDTLESINNLASALYIQGKFEEAEQIYRKARGAMERVLGNNHPETLRSINDLASTIRAQGRWKESEVLFKQVMEIRETVLGPEHPDTLTSMANLALTYGRQGRWREAAVLGSEVIEARERVIGEDHPDTITSMANLAATFGNEGQWKEARELFSRVMDVRKRVLGEEHPDTITSIANLAATFGKEGRWKEAEELFSRVMQARKKILGEEHPDTINTIANLASTYQDQGRWREAERLGLQVLEVRKRVMGDDHPDTVFFRSILERWKGTGNRVQIHETEDSDVATSSVSYSWPDQPDSTNPSSPPYAGTMDRDQVEKSSPPTTFFNYKMPEIERKPNKRDENDIQSIESISDDIESLAESQSAIANYREAAVKYIVSKFAANSGLLALYQEAAQSMGEAKFVRNHRRLLKRLLLDLCHEGKTPSQKSAVEFLRSRSKRTHISLGIRNLVMPSDNSIREEVTLMLRQEKDNLFLLNRLLGEKDLALRPAPTDPISQNEPIIHFLDLDRDSASERSDSEDSSMDGFESCDENEIEIREDAVLSNLEATAEFLTSGRPFDLYRENLHRFLHSLPITANAQDKLQLDAAQVAAAAPENPLQDNDNKENDKRADFLMADEEPSMPRSSSLWLWFMSIYSPPPVGYQRLPYTCAVEKFAPSMFESYHPVESKGFGGGSLAVSLLSRGQRVCPLQVTQHLHLKLI</sequence>
<comment type="caution">
    <text evidence="3">The sequence shown here is derived from an EMBL/GenBank/DDBJ whole genome shotgun (WGS) entry which is preliminary data.</text>
</comment>
<evidence type="ECO:0000259" key="2">
    <source>
        <dbReference type="Pfam" id="PF00931"/>
    </source>
</evidence>
<dbReference type="SUPFAM" id="SSF48452">
    <property type="entry name" value="TPR-like"/>
    <property type="match status" value="3"/>
</dbReference>
<evidence type="ECO:0000313" key="3">
    <source>
        <dbReference type="EMBL" id="KAF7555193.1"/>
    </source>
</evidence>
<feature type="compositionally biased region" description="Polar residues" evidence="1">
    <location>
        <begin position="740"/>
        <end position="758"/>
    </location>
</feature>
<dbReference type="AlphaFoldDB" id="A0A9P5HKZ7"/>
<dbReference type="Pfam" id="PF13424">
    <property type="entry name" value="TPR_12"/>
    <property type="match status" value="3"/>
</dbReference>
<dbReference type="PRINTS" id="PR00381">
    <property type="entry name" value="KINESINLIGHT"/>
</dbReference>
<dbReference type="OrthoDB" id="5986190at2759"/>
<dbReference type="InterPro" id="IPR053137">
    <property type="entry name" value="NLR-like"/>
</dbReference>
<keyword evidence="4" id="KW-1185">Reference proteome</keyword>
<dbReference type="Pfam" id="PF13374">
    <property type="entry name" value="TPR_10"/>
    <property type="match status" value="3"/>
</dbReference>
<dbReference type="InterPro" id="IPR027417">
    <property type="entry name" value="P-loop_NTPase"/>
</dbReference>
<dbReference type="SUPFAM" id="SSF52540">
    <property type="entry name" value="P-loop containing nucleoside triphosphate hydrolases"/>
    <property type="match status" value="1"/>
</dbReference>
<feature type="domain" description="NB-ARC" evidence="2">
    <location>
        <begin position="48"/>
        <end position="215"/>
    </location>
</feature>
<reference evidence="3" key="1">
    <citation type="submission" date="2020-03" db="EMBL/GenBank/DDBJ databases">
        <title>Draft Genome Sequence of Cylindrodendrum hubeiense.</title>
        <authorList>
            <person name="Buettner E."/>
            <person name="Kellner H."/>
        </authorList>
    </citation>
    <scope>NUCLEOTIDE SEQUENCE</scope>
    <source>
        <strain evidence="3">IHI 201604</strain>
    </source>
</reference>
<feature type="region of interest" description="Disordered" evidence="1">
    <location>
        <begin position="1"/>
        <end position="37"/>
    </location>
</feature>
<organism evidence="3 4">
    <name type="scientific">Cylindrodendrum hubeiense</name>
    <dbReference type="NCBI Taxonomy" id="595255"/>
    <lineage>
        <taxon>Eukaryota</taxon>
        <taxon>Fungi</taxon>
        <taxon>Dikarya</taxon>
        <taxon>Ascomycota</taxon>
        <taxon>Pezizomycotina</taxon>
        <taxon>Sordariomycetes</taxon>
        <taxon>Hypocreomycetidae</taxon>
        <taxon>Hypocreales</taxon>
        <taxon>Nectriaceae</taxon>
        <taxon>Cylindrodendrum</taxon>
    </lineage>
</organism>
<dbReference type="GO" id="GO:0043531">
    <property type="term" value="F:ADP binding"/>
    <property type="evidence" value="ECO:0007669"/>
    <property type="project" value="InterPro"/>
</dbReference>
<name>A0A9P5HKZ7_9HYPO</name>
<dbReference type="InterPro" id="IPR002182">
    <property type="entry name" value="NB-ARC"/>
</dbReference>
<evidence type="ECO:0000256" key="1">
    <source>
        <dbReference type="SAM" id="MobiDB-lite"/>
    </source>
</evidence>
<evidence type="ECO:0000313" key="4">
    <source>
        <dbReference type="Proteomes" id="UP000722485"/>
    </source>
</evidence>
<feature type="region of interest" description="Disordered" evidence="1">
    <location>
        <begin position="730"/>
        <end position="783"/>
    </location>
</feature>
<dbReference type="Gene3D" id="1.25.40.10">
    <property type="entry name" value="Tetratricopeptide repeat domain"/>
    <property type="match status" value="2"/>
</dbReference>